<dbReference type="Pfam" id="PF01232">
    <property type="entry name" value="Mannitol_dh"/>
    <property type="match status" value="1"/>
</dbReference>
<gene>
    <name evidence="5" type="ORF">SAMN05444483_1135</name>
</gene>
<dbReference type="RefSeq" id="WP_072880919.1">
    <property type="nucleotide sequence ID" value="NZ_FQVT01000013.1"/>
</dbReference>
<evidence type="ECO:0000259" key="4">
    <source>
        <dbReference type="Pfam" id="PF08125"/>
    </source>
</evidence>
<evidence type="ECO:0000313" key="5">
    <source>
        <dbReference type="EMBL" id="SHG46358.1"/>
    </source>
</evidence>
<keyword evidence="2" id="KW-0520">NAD</keyword>
<evidence type="ECO:0000259" key="3">
    <source>
        <dbReference type="Pfam" id="PF01232"/>
    </source>
</evidence>
<dbReference type="InterPro" id="IPR000669">
    <property type="entry name" value="Mannitol_DH"/>
</dbReference>
<dbReference type="Gene3D" id="1.10.1040.10">
    <property type="entry name" value="N-(1-d-carboxylethyl)-l-norvaline Dehydrogenase, domain 2"/>
    <property type="match status" value="1"/>
</dbReference>
<dbReference type="PANTHER" id="PTHR43362">
    <property type="entry name" value="MANNITOL DEHYDROGENASE DSF1-RELATED"/>
    <property type="match status" value="1"/>
</dbReference>
<evidence type="ECO:0000256" key="2">
    <source>
        <dbReference type="ARBA" id="ARBA00023027"/>
    </source>
</evidence>
<keyword evidence="1" id="KW-0560">Oxidoreductase</keyword>
<reference evidence="6" key="1">
    <citation type="submission" date="2016-11" db="EMBL/GenBank/DDBJ databases">
        <authorList>
            <person name="Varghese N."/>
            <person name="Submissions S."/>
        </authorList>
    </citation>
    <scope>NUCLEOTIDE SEQUENCE [LARGE SCALE GENOMIC DNA]</scope>
    <source>
        <strain evidence="6">DSM 24579</strain>
    </source>
</reference>
<keyword evidence="6" id="KW-1185">Reference proteome</keyword>
<dbReference type="OrthoDB" id="9768714at2"/>
<dbReference type="SUPFAM" id="SSF48179">
    <property type="entry name" value="6-phosphogluconate dehydrogenase C-terminal domain-like"/>
    <property type="match status" value="1"/>
</dbReference>
<dbReference type="GO" id="GO:0019594">
    <property type="term" value="P:mannitol metabolic process"/>
    <property type="evidence" value="ECO:0007669"/>
    <property type="project" value="InterPro"/>
</dbReference>
<sequence>MKTSVVLNQENLSSVLSNVKVPNYNRDEIITSIVHIGVGNFHRSHQAYYTDMLMEQFGVTDCGICGIGLLDYDRKIYNILKDQDGLYTLMVKELDGTYSARVIGSIVEFIFAPENPLAVIEKIAHPDIKIVSLTITEGGYNLNEATGKFDFSNPVIIEDMKNPRSPKTVFGYLTQALKLRMERELGGITIQSCDNIQGNGDVAKKALTDYIKETEPDLLPWFEENVSFPNAMVDRITPVTVLEDKEILKEEFLIDDQWPVVSEPFIQWVIEDDFKAGRPVWEKVGAQFVENVIPFENMKLRLLNAGHTLLGMLGALYGYDTIDEAANDPDFEKFLVDFMDIEVTPTLGDLGEINLKDYKKSLVDRFQNIYIKDLISRICSESSAKVPIFLLPTIKDQITGKGNISRANFVVAAWCRYNDGVDENNKDYEIKDAMSDRLIRAAALSHKDPVEFLKIEPIFGDLIENKDFVESFTIALEKLREKGVKNCVQDINATETNLS</sequence>
<organism evidence="5 6">
    <name type="scientific">Salegentibacter echinorum</name>
    <dbReference type="NCBI Taxonomy" id="1073325"/>
    <lineage>
        <taxon>Bacteria</taxon>
        <taxon>Pseudomonadati</taxon>
        <taxon>Bacteroidota</taxon>
        <taxon>Flavobacteriia</taxon>
        <taxon>Flavobacteriales</taxon>
        <taxon>Flavobacteriaceae</taxon>
        <taxon>Salegentibacter</taxon>
    </lineage>
</organism>
<dbReference type="AlphaFoldDB" id="A0A1M5K0P6"/>
<dbReference type="InterPro" id="IPR013328">
    <property type="entry name" value="6PGD_dom2"/>
</dbReference>
<dbReference type="Gene3D" id="3.40.50.720">
    <property type="entry name" value="NAD(P)-binding Rossmann-like Domain"/>
    <property type="match status" value="1"/>
</dbReference>
<evidence type="ECO:0000256" key="1">
    <source>
        <dbReference type="ARBA" id="ARBA00023002"/>
    </source>
</evidence>
<feature type="domain" description="Mannitol dehydrogenase N-terminal" evidence="3">
    <location>
        <begin position="32"/>
        <end position="283"/>
    </location>
</feature>
<dbReference type="STRING" id="1073325.SAMN05444483_1135"/>
<dbReference type="PANTHER" id="PTHR43362:SF1">
    <property type="entry name" value="MANNITOL DEHYDROGENASE 2-RELATED"/>
    <property type="match status" value="1"/>
</dbReference>
<dbReference type="GO" id="GO:0016616">
    <property type="term" value="F:oxidoreductase activity, acting on the CH-OH group of donors, NAD or NADP as acceptor"/>
    <property type="evidence" value="ECO:0007669"/>
    <property type="project" value="TreeGrafter"/>
</dbReference>
<accession>A0A1M5K0P6</accession>
<dbReference type="InterPro" id="IPR013118">
    <property type="entry name" value="Mannitol_DH_C"/>
</dbReference>
<dbReference type="SUPFAM" id="SSF51735">
    <property type="entry name" value="NAD(P)-binding Rossmann-fold domains"/>
    <property type="match status" value="1"/>
</dbReference>
<dbReference type="PROSITE" id="PS00974">
    <property type="entry name" value="MANNITOL_DHGENASE"/>
    <property type="match status" value="1"/>
</dbReference>
<dbReference type="PRINTS" id="PR00084">
    <property type="entry name" value="MTLDHDRGNASE"/>
</dbReference>
<dbReference type="InterPro" id="IPR036291">
    <property type="entry name" value="NAD(P)-bd_dom_sf"/>
</dbReference>
<dbReference type="Pfam" id="PF08125">
    <property type="entry name" value="Mannitol_dh_C"/>
    <property type="match status" value="1"/>
</dbReference>
<dbReference type="Proteomes" id="UP000183945">
    <property type="component" value="Unassembled WGS sequence"/>
</dbReference>
<evidence type="ECO:0000313" key="6">
    <source>
        <dbReference type="Proteomes" id="UP000183945"/>
    </source>
</evidence>
<dbReference type="InterPro" id="IPR008927">
    <property type="entry name" value="6-PGluconate_DH-like_C_sf"/>
</dbReference>
<name>A0A1M5K0P6_SALEC</name>
<dbReference type="InterPro" id="IPR023027">
    <property type="entry name" value="Mannitol_DH_CS"/>
</dbReference>
<feature type="domain" description="Mannitol dehydrogenase C-terminal" evidence="4">
    <location>
        <begin position="291"/>
        <end position="479"/>
    </location>
</feature>
<proteinExistence type="predicted"/>
<dbReference type="EMBL" id="FQVT01000013">
    <property type="protein sequence ID" value="SHG46358.1"/>
    <property type="molecule type" value="Genomic_DNA"/>
</dbReference>
<dbReference type="InterPro" id="IPR050988">
    <property type="entry name" value="Mannitol_DH/Oxidoreductase"/>
</dbReference>
<protein>
    <submittedName>
        <fullName evidence="5">Mannitol 2-dehydrogenase</fullName>
    </submittedName>
</protein>
<dbReference type="InterPro" id="IPR013131">
    <property type="entry name" value="Mannitol_DH_N"/>
</dbReference>